<evidence type="ECO:0000313" key="1">
    <source>
        <dbReference type="EnsemblMetazoa" id="AMAM005866-PA"/>
    </source>
</evidence>
<dbReference type="Proteomes" id="UP000075901">
    <property type="component" value="Unassembled WGS sequence"/>
</dbReference>
<accession>A0A182SFP3</accession>
<proteinExistence type="predicted"/>
<name>A0A182SFP3_9DIPT</name>
<reference evidence="2" key="1">
    <citation type="submission" date="2013-09" db="EMBL/GenBank/DDBJ databases">
        <title>The Genome Sequence of Anopheles maculatus species B.</title>
        <authorList>
            <consortium name="The Broad Institute Genomics Platform"/>
            <person name="Neafsey D.E."/>
            <person name="Besansky N."/>
            <person name="Howell P."/>
            <person name="Walton C."/>
            <person name="Young S.K."/>
            <person name="Zeng Q."/>
            <person name="Gargeya S."/>
            <person name="Fitzgerald M."/>
            <person name="Haas B."/>
            <person name="Abouelleil A."/>
            <person name="Allen A.W."/>
            <person name="Alvarado L."/>
            <person name="Arachchi H.M."/>
            <person name="Berlin A.M."/>
            <person name="Chapman S.B."/>
            <person name="Gainer-Dewar J."/>
            <person name="Goldberg J."/>
            <person name="Griggs A."/>
            <person name="Gujja S."/>
            <person name="Hansen M."/>
            <person name="Howarth C."/>
            <person name="Imamovic A."/>
            <person name="Ireland A."/>
            <person name="Larimer J."/>
            <person name="McCowan C."/>
            <person name="Murphy C."/>
            <person name="Pearson M."/>
            <person name="Poon T.W."/>
            <person name="Priest M."/>
            <person name="Roberts A."/>
            <person name="Saif S."/>
            <person name="Shea T."/>
            <person name="Sisk P."/>
            <person name="Sykes S."/>
            <person name="Wortman J."/>
            <person name="Nusbaum C."/>
            <person name="Birren B."/>
        </authorList>
    </citation>
    <scope>NUCLEOTIDE SEQUENCE [LARGE SCALE GENOMIC DNA]</scope>
    <source>
        <strain evidence="2">maculatus3</strain>
    </source>
</reference>
<evidence type="ECO:0000313" key="2">
    <source>
        <dbReference type="Proteomes" id="UP000075901"/>
    </source>
</evidence>
<keyword evidence="2" id="KW-1185">Reference proteome</keyword>
<dbReference type="AlphaFoldDB" id="A0A182SFP3"/>
<reference evidence="1" key="2">
    <citation type="submission" date="2020-05" db="UniProtKB">
        <authorList>
            <consortium name="EnsemblMetazoa"/>
        </authorList>
    </citation>
    <scope>IDENTIFICATION</scope>
    <source>
        <strain evidence="1">maculatus3</strain>
    </source>
</reference>
<dbReference type="VEuPathDB" id="VectorBase:AMAM005866"/>
<dbReference type="EnsemblMetazoa" id="AMAM005866-RA">
    <property type="protein sequence ID" value="AMAM005866-PA"/>
    <property type="gene ID" value="AMAM005866"/>
</dbReference>
<protein>
    <submittedName>
        <fullName evidence="1">Uncharacterized protein</fullName>
    </submittedName>
</protein>
<organism evidence="1 2">
    <name type="scientific">Anopheles maculatus</name>
    <dbReference type="NCBI Taxonomy" id="74869"/>
    <lineage>
        <taxon>Eukaryota</taxon>
        <taxon>Metazoa</taxon>
        <taxon>Ecdysozoa</taxon>
        <taxon>Arthropoda</taxon>
        <taxon>Hexapoda</taxon>
        <taxon>Insecta</taxon>
        <taxon>Pterygota</taxon>
        <taxon>Neoptera</taxon>
        <taxon>Endopterygota</taxon>
        <taxon>Diptera</taxon>
        <taxon>Nematocera</taxon>
        <taxon>Culicoidea</taxon>
        <taxon>Culicidae</taxon>
        <taxon>Anophelinae</taxon>
        <taxon>Anopheles</taxon>
        <taxon>Anopheles maculatus group</taxon>
    </lineage>
</organism>
<sequence>MPLPVTANGSYYGQTSMIDAGGSVGDGQDGQIQFDRLEFESPEDLMRHLYYTCMRPNASEPPWTTDAKYRCELETFGARFLRRTEREPVAVGIKFTWQLKEKKKLFLPPSEANRV</sequence>